<dbReference type="InterPro" id="IPR050638">
    <property type="entry name" value="AA-Vitamin_Transporters"/>
</dbReference>
<dbReference type="PANTHER" id="PTHR32322:SF18">
    <property type="entry name" value="S-ADENOSYLMETHIONINE_S-ADENOSYLHOMOCYSTEINE TRANSPORTER"/>
    <property type="match status" value="1"/>
</dbReference>
<comment type="subcellular location">
    <subcellularLocation>
        <location evidence="1">Cell membrane</location>
        <topology evidence="1">Multi-pass membrane protein</topology>
    </subcellularLocation>
</comment>
<evidence type="ECO:0000256" key="7">
    <source>
        <dbReference type="SAM" id="Phobius"/>
    </source>
</evidence>
<dbReference type="SUPFAM" id="SSF103481">
    <property type="entry name" value="Multidrug resistance efflux transporter EmrE"/>
    <property type="match status" value="2"/>
</dbReference>
<dbReference type="Proteomes" id="UP000295063">
    <property type="component" value="Unassembled WGS sequence"/>
</dbReference>
<dbReference type="AlphaFoldDB" id="A0A4R1PN32"/>
<keyword evidence="3" id="KW-1003">Cell membrane</keyword>
<accession>A0A4R1PN32</accession>
<feature type="domain" description="EamA" evidence="8">
    <location>
        <begin position="155"/>
        <end position="285"/>
    </location>
</feature>
<evidence type="ECO:0000259" key="8">
    <source>
        <dbReference type="Pfam" id="PF00892"/>
    </source>
</evidence>
<evidence type="ECO:0000256" key="1">
    <source>
        <dbReference type="ARBA" id="ARBA00004651"/>
    </source>
</evidence>
<evidence type="ECO:0000313" key="9">
    <source>
        <dbReference type="EMBL" id="TCL32735.1"/>
    </source>
</evidence>
<evidence type="ECO:0000256" key="6">
    <source>
        <dbReference type="ARBA" id="ARBA00023136"/>
    </source>
</evidence>
<keyword evidence="4 7" id="KW-0812">Transmembrane</keyword>
<evidence type="ECO:0000256" key="3">
    <source>
        <dbReference type="ARBA" id="ARBA00022475"/>
    </source>
</evidence>
<evidence type="ECO:0000313" key="10">
    <source>
        <dbReference type="Proteomes" id="UP000295063"/>
    </source>
</evidence>
<dbReference type="OrthoDB" id="9799821at2"/>
<comment type="similarity">
    <text evidence="2">Belongs to the EamA transporter family.</text>
</comment>
<comment type="caution">
    <text evidence="9">The sequence shown here is derived from an EMBL/GenBank/DDBJ whole genome shotgun (WGS) entry which is preliminary data.</text>
</comment>
<proteinExistence type="inferred from homology"/>
<dbReference type="PANTHER" id="PTHR32322">
    <property type="entry name" value="INNER MEMBRANE TRANSPORTER"/>
    <property type="match status" value="1"/>
</dbReference>
<feature type="domain" description="EamA" evidence="8">
    <location>
        <begin position="8"/>
        <end position="139"/>
    </location>
</feature>
<feature type="transmembrane region" description="Helical" evidence="7">
    <location>
        <begin position="181"/>
        <end position="200"/>
    </location>
</feature>
<feature type="transmembrane region" description="Helical" evidence="7">
    <location>
        <begin position="268"/>
        <end position="288"/>
    </location>
</feature>
<evidence type="ECO:0000256" key="5">
    <source>
        <dbReference type="ARBA" id="ARBA00022989"/>
    </source>
</evidence>
<keyword evidence="10" id="KW-1185">Reference proteome</keyword>
<reference evidence="9 10" key="1">
    <citation type="submission" date="2019-03" db="EMBL/GenBank/DDBJ databases">
        <title>Genomic Encyclopedia of Type Strains, Phase IV (KMG-IV): sequencing the most valuable type-strain genomes for metagenomic binning, comparative biology and taxonomic classification.</title>
        <authorList>
            <person name="Goeker M."/>
        </authorList>
    </citation>
    <scope>NUCLEOTIDE SEQUENCE [LARGE SCALE GENOMIC DNA]</scope>
    <source>
        <strain evidence="9 10">DSM 15969</strain>
    </source>
</reference>
<feature type="transmembrane region" description="Helical" evidence="7">
    <location>
        <begin position="34"/>
        <end position="55"/>
    </location>
</feature>
<feature type="transmembrane region" description="Helical" evidence="7">
    <location>
        <begin position="244"/>
        <end position="262"/>
    </location>
</feature>
<feature type="transmembrane region" description="Helical" evidence="7">
    <location>
        <begin position="154"/>
        <end position="172"/>
    </location>
</feature>
<dbReference type="EMBL" id="SLUI01000020">
    <property type="protein sequence ID" value="TCL32735.1"/>
    <property type="molecule type" value="Genomic_DNA"/>
</dbReference>
<dbReference type="InterPro" id="IPR000620">
    <property type="entry name" value="EamA_dom"/>
</dbReference>
<evidence type="ECO:0000256" key="4">
    <source>
        <dbReference type="ARBA" id="ARBA00022692"/>
    </source>
</evidence>
<dbReference type="RefSeq" id="WP_132083320.1">
    <property type="nucleotide sequence ID" value="NZ_DAMAKO010000006.1"/>
</dbReference>
<feature type="transmembrane region" description="Helical" evidence="7">
    <location>
        <begin position="128"/>
        <end position="148"/>
    </location>
</feature>
<feature type="transmembrane region" description="Helical" evidence="7">
    <location>
        <begin position="67"/>
        <end position="91"/>
    </location>
</feature>
<keyword evidence="5 7" id="KW-1133">Transmembrane helix</keyword>
<gene>
    <name evidence="9" type="ORF">EV210_12056</name>
</gene>
<dbReference type="Pfam" id="PF00892">
    <property type="entry name" value="EamA"/>
    <property type="match status" value="2"/>
</dbReference>
<organism evidence="9 10">
    <name type="scientific">Anaerospora hongkongensis</name>
    <dbReference type="NCBI Taxonomy" id="244830"/>
    <lineage>
        <taxon>Bacteria</taxon>
        <taxon>Bacillati</taxon>
        <taxon>Bacillota</taxon>
        <taxon>Negativicutes</taxon>
        <taxon>Selenomonadales</taxon>
        <taxon>Sporomusaceae</taxon>
        <taxon>Anaerospora</taxon>
    </lineage>
</organism>
<dbReference type="InterPro" id="IPR037185">
    <property type="entry name" value="EmrE-like"/>
</dbReference>
<dbReference type="GO" id="GO:0005886">
    <property type="term" value="C:plasma membrane"/>
    <property type="evidence" value="ECO:0007669"/>
    <property type="project" value="UniProtKB-SubCell"/>
</dbReference>
<name>A0A4R1PN32_9FIRM</name>
<evidence type="ECO:0000256" key="2">
    <source>
        <dbReference type="ARBA" id="ARBA00007362"/>
    </source>
</evidence>
<sequence length="306" mass="33465">MKNWQIWMLLVLCNLFWAGNYVFGKYVITEITPLWITFSRWVLALFFLFPIAYYFEKLEWKTIKQDWLLLTCMGGLGIIGYNLLLYSALAYTTATNAALVSALNPGIIVIVSVFLTGERISKLQAAGFLFSLAGVLIILTNGNVAHLLQANYNQGDLLMLAAVFVWTAYSLISKKLQTPPITATAVSSAIAVIMMMPFAASQGINFAAIKPLALGGIIYIILFPSVCSFVFWNLSVKAVGASKCGVFLNLVPVFTAIISVMLGENITLAQLFGGLAVFLGVYLTTGLLDKWFARTDKPAGEPIVKS</sequence>
<keyword evidence="6 7" id="KW-0472">Membrane</keyword>
<protein>
    <submittedName>
        <fullName evidence="9">Drug/metabolite transporter (DMT)-like permease</fullName>
    </submittedName>
</protein>
<feature type="transmembrane region" description="Helical" evidence="7">
    <location>
        <begin position="97"/>
        <end position="116"/>
    </location>
</feature>
<feature type="transmembrane region" description="Helical" evidence="7">
    <location>
        <begin position="212"/>
        <end position="232"/>
    </location>
</feature>